<accession>A0AA88YET7</accession>
<dbReference type="GO" id="GO:0008270">
    <property type="term" value="F:zinc ion binding"/>
    <property type="evidence" value="ECO:0007669"/>
    <property type="project" value="UniProtKB-KW"/>
</dbReference>
<dbReference type="PANTHER" id="PTHR46888:SF1">
    <property type="entry name" value="RIBONUCLEASE H"/>
    <property type="match status" value="1"/>
</dbReference>
<dbReference type="InterPro" id="IPR036875">
    <property type="entry name" value="Znf_CCHC_sf"/>
</dbReference>
<dbReference type="Pfam" id="PF00098">
    <property type="entry name" value="zf-CCHC"/>
    <property type="match status" value="1"/>
</dbReference>
<evidence type="ECO:0000313" key="6">
    <source>
        <dbReference type="Proteomes" id="UP001186944"/>
    </source>
</evidence>
<protein>
    <recommendedName>
        <fullName evidence="7">CCHC-type domain-containing protein</fullName>
    </recommendedName>
</protein>
<comment type="caution">
    <text evidence="5">The sequence shown here is derived from an EMBL/GenBank/DDBJ whole genome shotgun (WGS) entry which is preliminary data.</text>
</comment>
<feature type="domain" description="SCAN box" evidence="4">
    <location>
        <begin position="174"/>
        <end position="254"/>
    </location>
</feature>
<keyword evidence="1" id="KW-0863">Zinc-finger</keyword>
<dbReference type="SUPFAM" id="SSF47353">
    <property type="entry name" value="Retrovirus capsid dimerization domain-like"/>
    <property type="match status" value="1"/>
</dbReference>
<dbReference type="PROSITE" id="PS50158">
    <property type="entry name" value="ZF_CCHC"/>
    <property type="match status" value="1"/>
</dbReference>
<evidence type="ECO:0000259" key="4">
    <source>
        <dbReference type="PROSITE" id="PS50804"/>
    </source>
</evidence>
<dbReference type="SUPFAM" id="SSF57756">
    <property type="entry name" value="Retrovirus zinc finger-like domains"/>
    <property type="match status" value="1"/>
</dbReference>
<name>A0AA88YET7_PINIB</name>
<reference evidence="5" key="1">
    <citation type="submission" date="2019-08" db="EMBL/GenBank/DDBJ databases">
        <title>The improved chromosome-level genome for the pearl oyster Pinctada fucata martensii using PacBio sequencing and Hi-C.</title>
        <authorList>
            <person name="Zheng Z."/>
        </authorList>
    </citation>
    <scope>NUCLEOTIDE SEQUENCE</scope>
    <source>
        <strain evidence="5">ZZ-2019</strain>
        <tissue evidence="5">Adductor muscle</tissue>
    </source>
</reference>
<feature type="domain" description="CCHC-type" evidence="3">
    <location>
        <begin position="277"/>
        <end position="294"/>
    </location>
</feature>
<evidence type="ECO:0000259" key="3">
    <source>
        <dbReference type="PROSITE" id="PS50158"/>
    </source>
</evidence>
<keyword evidence="6" id="KW-1185">Reference proteome</keyword>
<keyword evidence="1" id="KW-0862">Zinc</keyword>
<dbReference type="PANTHER" id="PTHR46888">
    <property type="entry name" value="ZINC KNUCKLE DOMAINCONTAINING PROTEIN-RELATED"/>
    <property type="match status" value="1"/>
</dbReference>
<dbReference type="InterPro" id="IPR001878">
    <property type="entry name" value="Znf_CCHC"/>
</dbReference>
<proteinExistence type="predicted"/>
<dbReference type="InterPro" id="IPR003309">
    <property type="entry name" value="SCAN_dom"/>
</dbReference>
<dbReference type="AlphaFoldDB" id="A0AA88YET7"/>
<dbReference type="Gene3D" id="1.10.4020.10">
    <property type="entry name" value="DNA breaking-rejoining enzymes"/>
    <property type="match status" value="1"/>
</dbReference>
<organism evidence="5 6">
    <name type="scientific">Pinctada imbricata</name>
    <name type="common">Atlantic pearl-oyster</name>
    <name type="synonym">Pinctada martensii</name>
    <dbReference type="NCBI Taxonomy" id="66713"/>
    <lineage>
        <taxon>Eukaryota</taxon>
        <taxon>Metazoa</taxon>
        <taxon>Spiralia</taxon>
        <taxon>Lophotrochozoa</taxon>
        <taxon>Mollusca</taxon>
        <taxon>Bivalvia</taxon>
        <taxon>Autobranchia</taxon>
        <taxon>Pteriomorphia</taxon>
        <taxon>Pterioida</taxon>
        <taxon>Pterioidea</taxon>
        <taxon>Pteriidae</taxon>
        <taxon>Pinctada</taxon>
    </lineage>
</organism>
<dbReference type="EMBL" id="VSWD01000005">
    <property type="protein sequence ID" value="KAK3103894.1"/>
    <property type="molecule type" value="Genomic_DNA"/>
</dbReference>
<dbReference type="Gene3D" id="4.10.60.10">
    <property type="entry name" value="Zinc finger, CCHC-type"/>
    <property type="match status" value="1"/>
</dbReference>
<evidence type="ECO:0000256" key="2">
    <source>
        <dbReference type="SAM" id="Coils"/>
    </source>
</evidence>
<keyword evidence="2" id="KW-0175">Coiled coil</keyword>
<keyword evidence="1" id="KW-0479">Metal-binding</keyword>
<dbReference type="PROSITE" id="PS50804">
    <property type="entry name" value="SCAN_BOX"/>
    <property type="match status" value="1"/>
</dbReference>
<evidence type="ECO:0008006" key="7">
    <source>
        <dbReference type="Google" id="ProtNLM"/>
    </source>
</evidence>
<evidence type="ECO:0000313" key="5">
    <source>
        <dbReference type="EMBL" id="KAK3103894.1"/>
    </source>
</evidence>
<gene>
    <name evidence="5" type="ORF">FSP39_022740</name>
</gene>
<dbReference type="Pfam" id="PF02023">
    <property type="entry name" value="SCAN"/>
    <property type="match status" value="1"/>
</dbReference>
<dbReference type="SMART" id="SM00343">
    <property type="entry name" value="ZnF_C2HC"/>
    <property type="match status" value="1"/>
</dbReference>
<feature type="coiled-coil region" evidence="2">
    <location>
        <begin position="25"/>
        <end position="77"/>
    </location>
</feature>
<sequence>MDLEKIVAIGKDMGLEGAKLHTFVLERENAYKEREKEKLDRDERAADRMIKQQERELKAKELEIERLKIEVDRNEHSMVVGASASSGSNVHAKVPKLPVFDEKSDCIDAYLQRFERFAENAKWDRSLWSINLSALLKGKALDVYSRLPTGEAMNYDALKQELLKRFQLTEEGFHTKFRTCKPEQGESPQQFVSRLSNYLERWMSLAKAAQTYGGLKDLLLREQFLTSCNSNLAIFLKERHPQNVQEMTTLAEQFIEAHNNNQFGSEYQRMKRSHEGRRCYNCGFQGHIARECPNQKTQSENVPRLVGASQESIPPNSNRGGCTNRGRGVVRGYHSGNRPGNGRGGHIGSVCILVDTLQDCCIQDDKVLLACGHAIPVIGGACKVCDDMPVHFGYISGKRVQVLRDSGCTSVVVKENLTSPSQLTGENRSCVLIDRTIRNFPEAVIDIDTPFYTGKVTALVMQNPVFDLIIGNIHGARDKLDPDPEWNPKIASSENFHMSDCFSDCMEETDHILQSVQTRNQKKKEAQGLKSLKVSPTLLQNSLIGRRICT</sequence>
<dbReference type="Proteomes" id="UP001186944">
    <property type="component" value="Unassembled WGS sequence"/>
</dbReference>
<dbReference type="InterPro" id="IPR038269">
    <property type="entry name" value="SCAN_sf"/>
</dbReference>
<dbReference type="GO" id="GO:0003676">
    <property type="term" value="F:nucleic acid binding"/>
    <property type="evidence" value="ECO:0007669"/>
    <property type="project" value="InterPro"/>
</dbReference>
<evidence type="ECO:0000256" key="1">
    <source>
        <dbReference type="PROSITE-ProRule" id="PRU00047"/>
    </source>
</evidence>